<dbReference type="AlphaFoldDB" id="A0AAU2K0V0"/>
<feature type="domain" description="Histidine kinase/HSP90-like ATPase" evidence="3">
    <location>
        <begin position="19"/>
        <end position="126"/>
    </location>
</feature>
<dbReference type="InterPro" id="IPR050267">
    <property type="entry name" value="Anti-sigma-factor_SerPK"/>
</dbReference>
<dbReference type="GO" id="GO:0004674">
    <property type="term" value="F:protein serine/threonine kinase activity"/>
    <property type="evidence" value="ECO:0007669"/>
    <property type="project" value="UniProtKB-KW"/>
</dbReference>
<reference evidence="4" key="1">
    <citation type="submission" date="2022-10" db="EMBL/GenBank/DDBJ databases">
        <title>The complete genomes of actinobacterial strains from the NBC collection.</title>
        <authorList>
            <person name="Joergensen T.S."/>
            <person name="Alvarez Arevalo M."/>
            <person name="Sterndorff E.B."/>
            <person name="Faurdal D."/>
            <person name="Vuksanovic O."/>
            <person name="Mourched A.-S."/>
            <person name="Charusanti P."/>
            <person name="Shaw S."/>
            <person name="Blin K."/>
            <person name="Weber T."/>
        </authorList>
    </citation>
    <scope>NUCLEOTIDE SEQUENCE</scope>
    <source>
        <strain evidence="4">NBC_00049</strain>
    </source>
</reference>
<proteinExistence type="predicted"/>
<dbReference type="PANTHER" id="PTHR35526:SF3">
    <property type="entry name" value="ANTI-SIGMA-F FACTOR RSBW"/>
    <property type="match status" value="1"/>
</dbReference>
<keyword evidence="1" id="KW-0808">Transferase</keyword>
<feature type="region of interest" description="Disordered" evidence="2">
    <location>
        <begin position="80"/>
        <end position="102"/>
    </location>
</feature>
<dbReference type="PANTHER" id="PTHR35526">
    <property type="entry name" value="ANTI-SIGMA-F FACTOR RSBW-RELATED"/>
    <property type="match status" value="1"/>
</dbReference>
<dbReference type="InterPro" id="IPR036890">
    <property type="entry name" value="HATPase_C_sf"/>
</dbReference>
<dbReference type="InterPro" id="IPR003594">
    <property type="entry name" value="HATPase_dom"/>
</dbReference>
<sequence length="132" mass="13970">MPLHLTLHLDLHGRGAAAAARRAVRSFLAASAATEAPPVAPIRLDAALLLISELVTNAISHTSGGCVLDLRVAPGGVDIEVTDTSSAEPRPRRPDQRGEGGWGWHLVNTLGTDVRIRHHPAGGKTIHVRVPR</sequence>
<keyword evidence="1" id="KW-0723">Serine/threonine-protein kinase</keyword>
<feature type="compositionally biased region" description="Basic and acidic residues" evidence="2">
    <location>
        <begin position="89"/>
        <end position="98"/>
    </location>
</feature>
<keyword evidence="4" id="KW-0547">Nucleotide-binding</keyword>
<accession>A0AAU2K0V0</accession>
<dbReference type="Gene3D" id="3.30.565.10">
    <property type="entry name" value="Histidine kinase-like ATPase, C-terminal domain"/>
    <property type="match status" value="1"/>
</dbReference>
<keyword evidence="4" id="KW-0067">ATP-binding</keyword>
<evidence type="ECO:0000256" key="2">
    <source>
        <dbReference type="SAM" id="MobiDB-lite"/>
    </source>
</evidence>
<dbReference type="CDD" id="cd16936">
    <property type="entry name" value="HATPase_RsbW-like"/>
    <property type="match status" value="1"/>
</dbReference>
<dbReference type="EMBL" id="CP108264">
    <property type="protein sequence ID" value="WTU77971.1"/>
    <property type="molecule type" value="Genomic_DNA"/>
</dbReference>
<dbReference type="GO" id="GO:0005524">
    <property type="term" value="F:ATP binding"/>
    <property type="evidence" value="ECO:0007669"/>
    <property type="project" value="UniProtKB-KW"/>
</dbReference>
<evidence type="ECO:0000259" key="3">
    <source>
        <dbReference type="Pfam" id="PF13581"/>
    </source>
</evidence>
<keyword evidence="1" id="KW-0418">Kinase</keyword>
<organism evidence="4">
    <name type="scientific">Streptomyces sp. NBC_00049</name>
    <dbReference type="NCBI Taxonomy" id="2903617"/>
    <lineage>
        <taxon>Bacteria</taxon>
        <taxon>Bacillati</taxon>
        <taxon>Actinomycetota</taxon>
        <taxon>Actinomycetes</taxon>
        <taxon>Kitasatosporales</taxon>
        <taxon>Streptomycetaceae</taxon>
        <taxon>Streptomyces</taxon>
    </lineage>
</organism>
<dbReference type="SUPFAM" id="SSF55874">
    <property type="entry name" value="ATPase domain of HSP90 chaperone/DNA topoisomerase II/histidine kinase"/>
    <property type="match status" value="1"/>
</dbReference>
<dbReference type="Pfam" id="PF13581">
    <property type="entry name" value="HATPase_c_2"/>
    <property type="match status" value="1"/>
</dbReference>
<evidence type="ECO:0000313" key="4">
    <source>
        <dbReference type="EMBL" id="WTU77971.1"/>
    </source>
</evidence>
<evidence type="ECO:0000256" key="1">
    <source>
        <dbReference type="ARBA" id="ARBA00022527"/>
    </source>
</evidence>
<gene>
    <name evidence="4" type="ORF">OG327_34305</name>
</gene>
<protein>
    <submittedName>
        <fullName evidence="4">ATP-binding protein</fullName>
    </submittedName>
</protein>
<name>A0AAU2K0V0_9ACTN</name>